<reference evidence="4 6" key="1">
    <citation type="journal article" date="2016" name="Plant Dis.">
        <title>Improved production of propionic acid using genome shuffling.</title>
        <authorList>
            <person name="Luna-Flores C.H."/>
            <person name="Palfreyman R.W."/>
            <person name="Kromer J.O."/>
            <person name="Nielsen L.K."/>
            <person name="Marcellin E."/>
        </authorList>
    </citation>
    <scope>NUCLEOTIDE SEQUENCE [LARGE SCALE GENOMIC DNA]</scope>
    <source>
        <strain evidence="4 6">F3E8</strain>
    </source>
</reference>
<protein>
    <submittedName>
        <fullName evidence="3">Phosphatidylethanolamine-binding protein</fullName>
    </submittedName>
</protein>
<dbReference type="OMA" id="LRWEGFP"/>
<reference evidence="3 5" key="2">
    <citation type="submission" date="2016-02" db="EMBL/GenBank/DDBJ databases">
        <title>Complete Genome Sequence of Propionibacterium acidipropionici ATCC 55737.</title>
        <authorList>
            <person name="Luna Flores C.H."/>
            <person name="Nielsen L.K."/>
            <person name="Marcellin E."/>
        </authorList>
    </citation>
    <scope>NUCLEOTIDE SEQUENCE [LARGE SCALE GENOMIC DNA]</scope>
    <source>
        <strain evidence="3 5">ATCC 55737</strain>
    </source>
</reference>
<dbReference type="CDD" id="cd00865">
    <property type="entry name" value="PEBP_bact_arch"/>
    <property type="match status" value="1"/>
</dbReference>
<evidence type="ECO:0000313" key="4">
    <source>
        <dbReference type="EMBL" id="AOZ47675.1"/>
    </source>
</evidence>
<dbReference type="PANTHER" id="PTHR30289:SF1">
    <property type="entry name" value="PEBP (PHOSPHATIDYLETHANOLAMINE-BINDING PROTEIN) FAMILY PROTEIN"/>
    <property type="match status" value="1"/>
</dbReference>
<dbReference type="InterPro" id="IPR036610">
    <property type="entry name" value="PEBP-like_sf"/>
</dbReference>
<dbReference type="Proteomes" id="UP000075221">
    <property type="component" value="Chromosome"/>
</dbReference>
<dbReference type="OrthoDB" id="9797506at2"/>
<accession>A0A142KJD1</accession>
<dbReference type="KEGG" id="aaci:ASQ49_01575"/>
<dbReference type="InterPro" id="IPR008914">
    <property type="entry name" value="PEBP"/>
</dbReference>
<dbReference type="PANTHER" id="PTHR30289">
    <property type="entry name" value="UNCHARACTERIZED PROTEIN YBCL-RELATED"/>
    <property type="match status" value="1"/>
</dbReference>
<dbReference type="AlphaFoldDB" id="A0A142KJD1"/>
<evidence type="ECO:0000256" key="2">
    <source>
        <dbReference type="SAM" id="MobiDB-lite"/>
    </source>
</evidence>
<evidence type="ECO:0000313" key="5">
    <source>
        <dbReference type="Proteomes" id="UP000075221"/>
    </source>
</evidence>
<dbReference type="GeneID" id="88083752"/>
<evidence type="ECO:0000313" key="6">
    <source>
        <dbReference type="Proteomes" id="UP000178666"/>
    </source>
</evidence>
<dbReference type="RefSeq" id="WP_015069390.1">
    <property type="nucleotide sequence ID" value="NZ_CP013126.1"/>
</dbReference>
<sequence>MELTSTSIADGQPIDSRYAHPNVGGRNVIPQLSWTQGPVGTHSYAITIYDPDAPTGSGFWHWILADIPADVTEIPEGGPLPEGVRQWVNDAQEEGYSGPFPPPGPSHRYIHTVHAMPAEHLPAADEAANVQVRFAIHTSELAEASLTGTYQVD</sequence>
<comment type="similarity">
    <text evidence="1">Belongs to the UPF0098 family.</text>
</comment>
<feature type="region of interest" description="Disordered" evidence="2">
    <location>
        <begin position="1"/>
        <end position="22"/>
    </location>
</feature>
<organism evidence="3 5">
    <name type="scientific">Acidipropionibacterium acidipropionici</name>
    <dbReference type="NCBI Taxonomy" id="1748"/>
    <lineage>
        <taxon>Bacteria</taxon>
        <taxon>Bacillati</taxon>
        <taxon>Actinomycetota</taxon>
        <taxon>Actinomycetes</taxon>
        <taxon>Propionibacteriales</taxon>
        <taxon>Propionibacteriaceae</taxon>
        <taxon>Acidipropionibacterium</taxon>
    </lineage>
</organism>
<evidence type="ECO:0000256" key="1">
    <source>
        <dbReference type="ARBA" id="ARBA00007120"/>
    </source>
</evidence>
<keyword evidence="6" id="KW-1185">Reference proteome</keyword>
<dbReference type="EMBL" id="CP015970">
    <property type="protein sequence ID" value="AOZ47675.1"/>
    <property type="molecule type" value="Genomic_DNA"/>
</dbReference>
<dbReference type="SUPFAM" id="SSF49777">
    <property type="entry name" value="PEBP-like"/>
    <property type="match status" value="1"/>
</dbReference>
<dbReference type="Gene3D" id="3.90.280.10">
    <property type="entry name" value="PEBP-like"/>
    <property type="match status" value="1"/>
</dbReference>
<evidence type="ECO:0000313" key="3">
    <source>
        <dbReference type="EMBL" id="AMS06219.1"/>
    </source>
</evidence>
<gene>
    <name evidence="4" type="ORF">A8L58_14455</name>
    <name evidence="3" type="ORF">AXH35_13005</name>
</gene>
<dbReference type="EMBL" id="CP014352">
    <property type="protein sequence ID" value="AMS06219.1"/>
    <property type="molecule type" value="Genomic_DNA"/>
</dbReference>
<dbReference type="Proteomes" id="UP000178666">
    <property type="component" value="Chromosome"/>
</dbReference>
<name>A0A142KJD1_9ACTN</name>
<dbReference type="NCBIfam" id="TIGR00481">
    <property type="entry name" value="YbhB/YbcL family Raf kinase inhibitor-like protein"/>
    <property type="match status" value="1"/>
</dbReference>
<proteinExistence type="inferred from homology"/>
<dbReference type="Pfam" id="PF01161">
    <property type="entry name" value="PBP"/>
    <property type="match status" value="1"/>
</dbReference>
<dbReference type="InterPro" id="IPR005247">
    <property type="entry name" value="YbhB_YbcL/LppC-like"/>
</dbReference>